<feature type="compositionally biased region" description="Basic and acidic residues" evidence="1">
    <location>
        <begin position="167"/>
        <end position="176"/>
    </location>
</feature>
<dbReference type="GO" id="GO:0005634">
    <property type="term" value="C:nucleus"/>
    <property type="evidence" value="ECO:0007669"/>
    <property type="project" value="TreeGrafter"/>
</dbReference>
<evidence type="ECO:0000256" key="1">
    <source>
        <dbReference type="SAM" id="MobiDB-lite"/>
    </source>
</evidence>
<dbReference type="Pfam" id="PF15749">
    <property type="entry name" value="MRNIP"/>
    <property type="match status" value="1"/>
</dbReference>
<evidence type="ECO:0000259" key="2">
    <source>
        <dbReference type="Pfam" id="PF15749"/>
    </source>
</evidence>
<dbReference type="Proteomes" id="UP000232323">
    <property type="component" value="Unassembled WGS sequence"/>
</dbReference>
<protein>
    <recommendedName>
        <fullName evidence="2">MRN complex-interacting protein N-terminal domain-containing protein</fullName>
    </recommendedName>
</protein>
<gene>
    <name evidence="3" type="ORF">CEUSTIGMA_g6002.t1</name>
</gene>
<accession>A0A250X6Q0</accession>
<feature type="domain" description="MRN complex-interacting protein N-terminal" evidence="2">
    <location>
        <begin position="6"/>
        <end position="94"/>
    </location>
</feature>
<dbReference type="OrthoDB" id="550809at2759"/>
<keyword evidence="4" id="KW-1185">Reference proteome</keyword>
<dbReference type="PANTHER" id="PTHR15863">
    <property type="entry name" value="MRN COMPLEX-INTERACTING PROTEIN"/>
    <property type="match status" value="1"/>
</dbReference>
<dbReference type="InterPro" id="IPR032739">
    <property type="entry name" value="MRNIP"/>
</dbReference>
<reference evidence="3 4" key="1">
    <citation type="submission" date="2017-08" db="EMBL/GenBank/DDBJ databases">
        <title>Acidophilic green algal genome provides insights into adaptation to an acidic environment.</title>
        <authorList>
            <person name="Hirooka S."/>
            <person name="Hirose Y."/>
            <person name="Kanesaki Y."/>
            <person name="Higuchi S."/>
            <person name="Fujiwara T."/>
            <person name="Onuma R."/>
            <person name="Era A."/>
            <person name="Ohbayashi R."/>
            <person name="Uzuka A."/>
            <person name="Nozaki H."/>
            <person name="Yoshikawa H."/>
            <person name="Miyagishima S.Y."/>
        </authorList>
    </citation>
    <scope>NUCLEOTIDE SEQUENCE [LARGE SCALE GENOMIC DNA]</scope>
    <source>
        <strain evidence="3 4">NIES-2499</strain>
    </source>
</reference>
<dbReference type="InterPro" id="IPR049472">
    <property type="entry name" value="MRNIP_N"/>
</dbReference>
<sequence>MPEFHVIRCCSCLSFQVQQVKKASKWACHTCGLKQSLQKIYAISQKAKDCRLVCQNLSMAHGELEQEAGQQYVEHNNSLTSHHNSDPHTVRNDEQGCDLNILEDRRHATNGVLNAMDGAGQRYCSQRNWREYITDDVMDAGEAEDEIQNDSHFLPRASTAGPKKRSKGELKNCREDPVEEDDDASRPSSKRREKCGDCTHRASPCRPIHTLSKRPSQQSWEEETPVQLHFNGHDAVRLVSNFPVTSSHVALGRTCQHSSLSRKMNAQAGSYLLGVLAGIHDAPATCSQVNGTTCNKKNEKCKWAHFINGESAEVPHGYQEESGNYVTSL</sequence>
<dbReference type="AlphaFoldDB" id="A0A250X6Q0"/>
<dbReference type="GO" id="GO:0007095">
    <property type="term" value="P:mitotic G2 DNA damage checkpoint signaling"/>
    <property type="evidence" value="ECO:0007669"/>
    <property type="project" value="TreeGrafter"/>
</dbReference>
<dbReference type="EMBL" id="BEGY01000033">
    <property type="protein sequence ID" value="GAX78562.1"/>
    <property type="molecule type" value="Genomic_DNA"/>
</dbReference>
<dbReference type="GO" id="GO:0003682">
    <property type="term" value="F:chromatin binding"/>
    <property type="evidence" value="ECO:0007669"/>
    <property type="project" value="TreeGrafter"/>
</dbReference>
<proteinExistence type="predicted"/>
<evidence type="ECO:0000313" key="3">
    <source>
        <dbReference type="EMBL" id="GAX78562.1"/>
    </source>
</evidence>
<name>A0A250X6Q0_9CHLO</name>
<organism evidence="3 4">
    <name type="scientific">Chlamydomonas eustigma</name>
    <dbReference type="NCBI Taxonomy" id="1157962"/>
    <lineage>
        <taxon>Eukaryota</taxon>
        <taxon>Viridiplantae</taxon>
        <taxon>Chlorophyta</taxon>
        <taxon>core chlorophytes</taxon>
        <taxon>Chlorophyceae</taxon>
        <taxon>CS clade</taxon>
        <taxon>Chlamydomonadales</taxon>
        <taxon>Chlamydomonadaceae</taxon>
        <taxon>Chlamydomonas</taxon>
    </lineage>
</organism>
<feature type="region of interest" description="Disordered" evidence="1">
    <location>
        <begin position="146"/>
        <end position="199"/>
    </location>
</feature>
<dbReference type="PANTHER" id="PTHR15863:SF2">
    <property type="entry name" value="MRN COMPLEX-INTERACTING PROTEIN"/>
    <property type="match status" value="1"/>
</dbReference>
<dbReference type="STRING" id="1157962.A0A250X6Q0"/>
<comment type="caution">
    <text evidence="3">The sequence shown here is derived from an EMBL/GenBank/DDBJ whole genome shotgun (WGS) entry which is preliminary data.</text>
</comment>
<evidence type="ECO:0000313" key="4">
    <source>
        <dbReference type="Proteomes" id="UP000232323"/>
    </source>
</evidence>